<evidence type="ECO:0000313" key="2">
    <source>
        <dbReference type="Proteomes" id="UP001549204"/>
    </source>
</evidence>
<dbReference type="Proteomes" id="UP001549204">
    <property type="component" value="Unassembled WGS sequence"/>
</dbReference>
<dbReference type="EMBL" id="JBEPMC010000003">
    <property type="protein sequence ID" value="MET3579315.1"/>
    <property type="molecule type" value="Genomic_DNA"/>
</dbReference>
<sequence>MAGRPEGGVKERKLTSSNRFYCAALISETIFE</sequence>
<name>A0ABV2GLZ6_9HYPH</name>
<gene>
    <name evidence="1" type="ORF">ABID19_002340</name>
</gene>
<proteinExistence type="predicted"/>
<evidence type="ECO:0000313" key="1">
    <source>
        <dbReference type="EMBL" id="MET3579315.1"/>
    </source>
</evidence>
<comment type="caution">
    <text evidence="1">The sequence shown here is derived from an EMBL/GenBank/DDBJ whole genome shotgun (WGS) entry which is preliminary data.</text>
</comment>
<keyword evidence="2" id="KW-1185">Reference proteome</keyword>
<accession>A0ABV2GLZ6</accession>
<reference evidence="1 2" key="1">
    <citation type="submission" date="2024-06" db="EMBL/GenBank/DDBJ databases">
        <title>Genomic Encyclopedia of Type Strains, Phase IV (KMG-IV): sequencing the most valuable type-strain genomes for metagenomic binning, comparative biology and taxonomic classification.</title>
        <authorList>
            <person name="Goeker M."/>
        </authorList>
    </citation>
    <scope>NUCLEOTIDE SEQUENCE [LARGE SCALE GENOMIC DNA]</scope>
    <source>
        <strain evidence="1 2">DSM 100022</strain>
    </source>
</reference>
<protein>
    <submittedName>
        <fullName evidence="1">Uncharacterized protein</fullName>
    </submittedName>
</protein>
<organism evidence="1 2">
    <name type="scientific">Mesorhizobium robiniae</name>
    <dbReference type="NCBI Taxonomy" id="559315"/>
    <lineage>
        <taxon>Bacteria</taxon>
        <taxon>Pseudomonadati</taxon>
        <taxon>Pseudomonadota</taxon>
        <taxon>Alphaproteobacteria</taxon>
        <taxon>Hyphomicrobiales</taxon>
        <taxon>Phyllobacteriaceae</taxon>
        <taxon>Mesorhizobium</taxon>
    </lineage>
</organism>